<dbReference type="Pfam" id="PF01161">
    <property type="entry name" value="PBP"/>
    <property type="match status" value="1"/>
</dbReference>
<proteinExistence type="predicted"/>
<keyword evidence="2" id="KW-0649">Protein kinase inhibitor</keyword>
<evidence type="ECO:0000256" key="1">
    <source>
        <dbReference type="SAM" id="SignalP"/>
    </source>
</evidence>
<dbReference type="CDD" id="cd00865">
    <property type="entry name" value="PEBP_bact_arch"/>
    <property type="match status" value="1"/>
</dbReference>
<dbReference type="Proteomes" id="UP000786875">
    <property type="component" value="Unassembled WGS sequence"/>
</dbReference>
<dbReference type="RefSeq" id="WP_214215869.1">
    <property type="nucleotide sequence ID" value="NZ_JABBFO010000019.1"/>
</dbReference>
<dbReference type="NCBIfam" id="TIGR00481">
    <property type="entry name" value="YbhB/YbcL family Raf kinase inhibitor-like protein"/>
    <property type="match status" value="1"/>
</dbReference>
<dbReference type="SUPFAM" id="SSF49777">
    <property type="entry name" value="PEBP-like"/>
    <property type="match status" value="1"/>
</dbReference>
<dbReference type="PANTHER" id="PTHR30289">
    <property type="entry name" value="UNCHARACTERIZED PROTEIN YBCL-RELATED"/>
    <property type="match status" value="1"/>
</dbReference>
<sequence>MSKLLSSVLFLATLGGVAVANAAPFTLTSPDFSSGKLLPPAAGGKPGSDPACHGKNISPLLEWQNPPANTKSYALLIQDPQGRKGLGVTHLIAYDIPGNVQRLERTALSNGKGFVGGLNSKGTLAYVGPCPPTTLDLHYYTFTLIATDLAANALPPGLLPEELFHRLEGHALASAGMVAAYQGSN</sequence>
<protein>
    <submittedName>
        <fullName evidence="2">YbhB/YbcL family Raf kinase inhibitor-like protein</fullName>
    </submittedName>
</protein>
<comment type="caution">
    <text evidence="2">The sequence shown here is derived from an EMBL/GenBank/DDBJ whole genome shotgun (WGS) entry which is preliminary data.</text>
</comment>
<dbReference type="InterPro" id="IPR005247">
    <property type="entry name" value="YbhB_YbcL/LppC-like"/>
</dbReference>
<organism evidence="2 3">
    <name type="scientific">Rosenbergiella australiborealis</name>
    <dbReference type="NCBI Taxonomy" id="1544696"/>
    <lineage>
        <taxon>Bacteria</taxon>
        <taxon>Pseudomonadati</taxon>
        <taxon>Pseudomonadota</taxon>
        <taxon>Gammaproteobacteria</taxon>
        <taxon>Enterobacterales</taxon>
        <taxon>Erwiniaceae</taxon>
        <taxon>Rosenbergiella</taxon>
    </lineage>
</organism>
<keyword evidence="1" id="KW-0732">Signal</keyword>
<name>A0ABS5T7Y0_9GAMM</name>
<dbReference type="InterPro" id="IPR036610">
    <property type="entry name" value="PEBP-like_sf"/>
</dbReference>
<accession>A0ABS5T7Y0</accession>
<dbReference type="EMBL" id="JABBFO010000019">
    <property type="protein sequence ID" value="MBT0728450.1"/>
    <property type="molecule type" value="Genomic_DNA"/>
</dbReference>
<gene>
    <name evidence="2" type="ORF">HGT73_13960</name>
</gene>
<reference evidence="2 3" key="1">
    <citation type="submission" date="2020-04" db="EMBL/GenBank/DDBJ databases">
        <title>Genome sequencing of Rosenbergiella species.</title>
        <authorList>
            <person name="Alvarez-Perez S."/>
            <person name="Lievens B."/>
        </authorList>
    </citation>
    <scope>NUCLEOTIDE SEQUENCE [LARGE SCALE GENOMIC DNA]</scope>
    <source>
        <strain evidence="2 3">CdVSA20.1</strain>
    </source>
</reference>
<dbReference type="Gene3D" id="3.90.280.10">
    <property type="entry name" value="PEBP-like"/>
    <property type="match status" value="1"/>
</dbReference>
<evidence type="ECO:0000313" key="2">
    <source>
        <dbReference type="EMBL" id="MBT0728450.1"/>
    </source>
</evidence>
<feature type="signal peptide" evidence="1">
    <location>
        <begin position="1"/>
        <end position="22"/>
    </location>
</feature>
<keyword evidence="3" id="KW-1185">Reference proteome</keyword>
<dbReference type="PANTHER" id="PTHR30289:SF1">
    <property type="entry name" value="PEBP (PHOSPHATIDYLETHANOLAMINE-BINDING PROTEIN) FAMILY PROTEIN"/>
    <property type="match status" value="1"/>
</dbReference>
<dbReference type="GO" id="GO:0004860">
    <property type="term" value="F:protein kinase inhibitor activity"/>
    <property type="evidence" value="ECO:0007669"/>
    <property type="project" value="UniProtKB-KW"/>
</dbReference>
<evidence type="ECO:0000313" key="3">
    <source>
        <dbReference type="Proteomes" id="UP000786875"/>
    </source>
</evidence>
<feature type="chain" id="PRO_5046937422" evidence="1">
    <location>
        <begin position="23"/>
        <end position="185"/>
    </location>
</feature>
<dbReference type="InterPro" id="IPR008914">
    <property type="entry name" value="PEBP"/>
</dbReference>